<evidence type="ECO:0000256" key="6">
    <source>
        <dbReference type="ARBA" id="ARBA00023315"/>
    </source>
</evidence>
<dbReference type="PANTHER" id="PTHR30606">
    <property type="entry name" value="LIPID A BIOSYNTHESIS LAUROYL ACYLTRANSFERASE"/>
    <property type="match status" value="1"/>
</dbReference>
<protein>
    <submittedName>
        <fullName evidence="7">Lysophospholipid acyltransferase family protein</fullName>
    </submittedName>
</protein>
<evidence type="ECO:0000256" key="3">
    <source>
        <dbReference type="ARBA" id="ARBA00022519"/>
    </source>
</evidence>
<evidence type="ECO:0000256" key="1">
    <source>
        <dbReference type="ARBA" id="ARBA00004533"/>
    </source>
</evidence>
<comment type="subcellular location">
    <subcellularLocation>
        <location evidence="1">Cell inner membrane</location>
    </subcellularLocation>
</comment>
<keyword evidence="2" id="KW-1003">Cell membrane</keyword>
<organism evidence="7 8">
    <name type="scientific">Niveibacterium microcysteis</name>
    <dbReference type="NCBI Taxonomy" id="2811415"/>
    <lineage>
        <taxon>Bacteria</taxon>
        <taxon>Pseudomonadati</taxon>
        <taxon>Pseudomonadota</taxon>
        <taxon>Betaproteobacteria</taxon>
        <taxon>Rhodocyclales</taxon>
        <taxon>Rhodocyclaceae</taxon>
        <taxon>Niveibacterium</taxon>
    </lineage>
</organism>
<keyword evidence="6 7" id="KW-0012">Acyltransferase</keyword>
<proteinExistence type="predicted"/>
<dbReference type="GO" id="GO:0016746">
    <property type="term" value="F:acyltransferase activity"/>
    <property type="evidence" value="ECO:0007669"/>
    <property type="project" value="UniProtKB-KW"/>
</dbReference>
<evidence type="ECO:0000256" key="5">
    <source>
        <dbReference type="ARBA" id="ARBA00023136"/>
    </source>
</evidence>
<keyword evidence="3" id="KW-0997">Cell inner membrane</keyword>
<keyword evidence="4" id="KW-0808">Transferase</keyword>
<sequence>MNTFFRLLGHLPLLLLHWLGAGVGLLVWAVSGRYRRTLAANLAQALGRPSHLGECLANAIEAGKGAFETAWVWIRPQTTLARAVRTTARWQAVLDAQGAGRGIVFVTPHLGCFEISAQYFAAVAAPITVLFRRPRKAVLAPLMDAGRNRGRMRAVPADAAGVRQLLKSLRAGEAIGILPDQVPREGEGIWAPFFGRPAYTMTLAARFIGSNGAPAFLAFARRLPWGRGFELDCAPIELPEGPAEVRVAALNAALERTILTCPAQYLWGYNRYKCPPGVTPPASQT</sequence>
<evidence type="ECO:0000313" key="8">
    <source>
        <dbReference type="Proteomes" id="UP000663570"/>
    </source>
</evidence>
<evidence type="ECO:0000313" key="7">
    <source>
        <dbReference type="EMBL" id="QSI76702.1"/>
    </source>
</evidence>
<reference evidence="7 8" key="1">
    <citation type="submission" date="2021-02" db="EMBL/GenBank/DDBJ databases">
        <title>Niveibacterium changnyeongensis HC41.</title>
        <authorList>
            <person name="Kang M."/>
        </authorList>
    </citation>
    <scope>NUCLEOTIDE SEQUENCE [LARGE SCALE GENOMIC DNA]</scope>
    <source>
        <strain evidence="7 8">HC41</strain>
    </source>
</reference>
<dbReference type="EMBL" id="CP071060">
    <property type="protein sequence ID" value="QSI76702.1"/>
    <property type="molecule type" value="Genomic_DNA"/>
</dbReference>
<evidence type="ECO:0000256" key="4">
    <source>
        <dbReference type="ARBA" id="ARBA00022679"/>
    </source>
</evidence>
<keyword evidence="8" id="KW-1185">Reference proteome</keyword>
<dbReference type="Proteomes" id="UP000663570">
    <property type="component" value="Chromosome"/>
</dbReference>
<dbReference type="InterPro" id="IPR004960">
    <property type="entry name" value="LipA_acyltrans"/>
</dbReference>
<keyword evidence="5" id="KW-0472">Membrane</keyword>
<dbReference type="NCBIfam" id="NF006487">
    <property type="entry name" value="PRK08905.1"/>
    <property type="match status" value="1"/>
</dbReference>
<evidence type="ECO:0000256" key="2">
    <source>
        <dbReference type="ARBA" id="ARBA00022475"/>
    </source>
</evidence>
<dbReference type="RefSeq" id="WP_206254333.1">
    <property type="nucleotide sequence ID" value="NZ_CP071060.1"/>
</dbReference>
<dbReference type="Pfam" id="PF03279">
    <property type="entry name" value="Lip_A_acyltrans"/>
    <property type="match status" value="1"/>
</dbReference>
<dbReference type="PIRSF" id="PIRSF026649">
    <property type="entry name" value="MsbB"/>
    <property type="match status" value="1"/>
</dbReference>
<dbReference type="CDD" id="cd07984">
    <property type="entry name" value="LPLAT_LABLAT-like"/>
    <property type="match status" value="1"/>
</dbReference>
<dbReference type="PANTHER" id="PTHR30606:SF10">
    <property type="entry name" value="PHOSPHATIDYLINOSITOL MANNOSIDE ACYLTRANSFERASE"/>
    <property type="match status" value="1"/>
</dbReference>
<accession>A0ABX7M4N4</accession>
<gene>
    <name evidence="7" type="ORF">JY500_19935</name>
</gene>
<name>A0ABX7M4N4_9RHOO</name>